<comment type="caution">
    <text evidence="1">The sequence shown here is derived from an EMBL/GenBank/DDBJ whole genome shotgun (WGS) entry which is preliminary data.</text>
</comment>
<name>A0A6I2MM59_9FLAO</name>
<dbReference type="AlphaFoldDB" id="A0A6I2MM59"/>
<dbReference type="RefSeq" id="WP_154364540.1">
    <property type="nucleotide sequence ID" value="NZ_WKJH01000002.1"/>
</dbReference>
<dbReference type="EMBL" id="WKJH01000002">
    <property type="protein sequence ID" value="MRX63590.1"/>
    <property type="molecule type" value="Genomic_DNA"/>
</dbReference>
<gene>
    <name evidence="1" type="ORF">GJ691_05350</name>
</gene>
<keyword evidence="2" id="KW-1185">Reference proteome</keyword>
<sequence length="213" mass="25717">MNKFMVIVMFLVATPHISGQKEIDFNSDKSLNKIFNQKEIEGLKSMVQFVDNMVEKSTNEDNPNKAYHLYFEKISKTPEYMVPFEENVKYRFLKSLDSTQFAMLWNFSQNAGVIKYRDSIYRNPDFITILELKPFSKYMDYLKEIGKDDPYYKFLQQEFERVGNLMQDSSEWFVRNHKKFDFDIPKNRLWAAIYLLRREESIEMKLDKYFKNK</sequence>
<evidence type="ECO:0000313" key="2">
    <source>
        <dbReference type="Proteomes" id="UP000443153"/>
    </source>
</evidence>
<dbReference type="OrthoDB" id="1422734at2"/>
<dbReference type="Proteomes" id="UP000443153">
    <property type="component" value="Unassembled WGS sequence"/>
</dbReference>
<protein>
    <submittedName>
        <fullName evidence="1">Uncharacterized protein</fullName>
    </submittedName>
</protein>
<proteinExistence type="predicted"/>
<accession>A0A6I2MM59</accession>
<evidence type="ECO:0000313" key="1">
    <source>
        <dbReference type="EMBL" id="MRX63590.1"/>
    </source>
</evidence>
<organism evidence="1 2">
    <name type="scientific">Maribacter luteus</name>
    <dbReference type="NCBI Taxonomy" id="2594478"/>
    <lineage>
        <taxon>Bacteria</taxon>
        <taxon>Pseudomonadati</taxon>
        <taxon>Bacteroidota</taxon>
        <taxon>Flavobacteriia</taxon>
        <taxon>Flavobacteriales</taxon>
        <taxon>Flavobacteriaceae</taxon>
        <taxon>Maribacter</taxon>
    </lineage>
</organism>
<reference evidence="1 2" key="1">
    <citation type="submission" date="2019-11" db="EMBL/GenBank/DDBJ databases">
        <title>Maribacter lutea sp. nov., a marine bacterium isolated from intertidal sand.</title>
        <authorList>
            <person name="Liu A."/>
        </authorList>
    </citation>
    <scope>NUCLEOTIDE SEQUENCE [LARGE SCALE GENOMIC DNA]</scope>
    <source>
        <strain evidence="1 2">RZ05</strain>
    </source>
</reference>